<accession>A0ACB5SP83</accession>
<protein>
    <submittedName>
        <fullName evidence="1">Uncharacterized protein</fullName>
    </submittedName>
</protein>
<organism evidence="1 2">
    <name type="scientific">Neofusicoccum parvum</name>
    <dbReference type="NCBI Taxonomy" id="310453"/>
    <lineage>
        <taxon>Eukaryota</taxon>
        <taxon>Fungi</taxon>
        <taxon>Dikarya</taxon>
        <taxon>Ascomycota</taxon>
        <taxon>Pezizomycotina</taxon>
        <taxon>Dothideomycetes</taxon>
        <taxon>Dothideomycetes incertae sedis</taxon>
        <taxon>Botryosphaeriales</taxon>
        <taxon>Botryosphaeriaceae</taxon>
        <taxon>Neofusicoccum</taxon>
    </lineage>
</organism>
<dbReference type="EMBL" id="BSXG01000161">
    <property type="protein sequence ID" value="GME50170.1"/>
    <property type="molecule type" value="Genomic_DNA"/>
</dbReference>
<comment type="caution">
    <text evidence="1">The sequence shown here is derived from an EMBL/GenBank/DDBJ whole genome shotgun (WGS) entry which is preliminary data.</text>
</comment>
<gene>
    <name evidence="1" type="primary">g12685</name>
    <name evidence="1" type="ORF">NpPPO83_00012685</name>
</gene>
<sequence>MDSHDNDIVMSDSPNNGTANHSLADFYRARLGLCPVPRIDSMENNDQNSITSMITDGATLPITGDAALSVAAKASDNAMHDLHQHRTAAFIATSTLEGHTGETGSISSGMRPDYADHVISDLTASKHLQAERAKKAKSHLDEARDMLNETLISRNTAPILPPSLTSSAQQFRYLEGIKVSIVRNKAARQREEETLFNEMQEMVKEEAYEEIKDQLDCPSANGLLEPIFSKLRIMLKECSEV</sequence>
<name>A0ACB5SP83_9PEZI</name>
<reference evidence="1" key="1">
    <citation type="submission" date="2024-09" db="EMBL/GenBank/DDBJ databases">
        <title>Draft Genome Sequences of Neofusicoccum parvum.</title>
        <authorList>
            <person name="Ashida A."/>
            <person name="Camagna M."/>
            <person name="Tanaka A."/>
            <person name="Takemoto D."/>
        </authorList>
    </citation>
    <scope>NUCLEOTIDE SEQUENCE</scope>
    <source>
        <strain evidence="1">PPO83</strain>
    </source>
</reference>
<dbReference type="Proteomes" id="UP001165186">
    <property type="component" value="Unassembled WGS sequence"/>
</dbReference>
<keyword evidence="2" id="KW-1185">Reference proteome</keyword>
<evidence type="ECO:0000313" key="2">
    <source>
        <dbReference type="Proteomes" id="UP001165186"/>
    </source>
</evidence>
<evidence type="ECO:0000313" key="1">
    <source>
        <dbReference type="EMBL" id="GME50170.1"/>
    </source>
</evidence>
<proteinExistence type="predicted"/>